<gene>
    <name evidence="2" type="ORF">JOF46_003469</name>
</gene>
<evidence type="ECO:0000313" key="2">
    <source>
        <dbReference type="EMBL" id="MBP2375557.1"/>
    </source>
</evidence>
<dbReference type="Proteomes" id="UP000766570">
    <property type="component" value="Unassembled WGS sequence"/>
</dbReference>
<accession>A0ABS4WH82</accession>
<name>A0ABS4WH82_9MICC</name>
<sequence>MSEAGDRGAHVEIPFGRDDPEPLAGQRSGVARLDFGADGGRAPDAIGPVLGGNAGVVISTATPSTGHPPPGKRLTRSP</sequence>
<proteinExistence type="predicted"/>
<reference evidence="2 3" key="1">
    <citation type="submission" date="2021-03" db="EMBL/GenBank/DDBJ databases">
        <title>Sequencing the genomes of 1000 actinobacteria strains.</title>
        <authorList>
            <person name="Klenk H.-P."/>
        </authorList>
    </citation>
    <scope>NUCLEOTIDE SEQUENCE [LARGE SCALE GENOMIC DNA]</scope>
    <source>
        <strain evidence="2 3">DSM 15454</strain>
    </source>
</reference>
<protein>
    <submittedName>
        <fullName evidence="2">Uncharacterized protein</fullName>
    </submittedName>
</protein>
<keyword evidence="3" id="KW-1185">Reference proteome</keyword>
<evidence type="ECO:0000256" key="1">
    <source>
        <dbReference type="SAM" id="MobiDB-lite"/>
    </source>
</evidence>
<dbReference type="EMBL" id="JAGIOE010000001">
    <property type="protein sequence ID" value="MBP2375557.1"/>
    <property type="molecule type" value="Genomic_DNA"/>
</dbReference>
<feature type="region of interest" description="Disordered" evidence="1">
    <location>
        <begin position="57"/>
        <end position="78"/>
    </location>
</feature>
<feature type="compositionally biased region" description="Basic and acidic residues" evidence="1">
    <location>
        <begin position="1"/>
        <end position="20"/>
    </location>
</feature>
<feature type="region of interest" description="Disordered" evidence="1">
    <location>
        <begin position="1"/>
        <end position="26"/>
    </location>
</feature>
<organism evidence="2 3">
    <name type="scientific">Paeniglutamicibacter psychrophenolicus</name>
    <dbReference type="NCBI Taxonomy" id="257454"/>
    <lineage>
        <taxon>Bacteria</taxon>
        <taxon>Bacillati</taxon>
        <taxon>Actinomycetota</taxon>
        <taxon>Actinomycetes</taxon>
        <taxon>Micrococcales</taxon>
        <taxon>Micrococcaceae</taxon>
        <taxon>Paeniglutamicibacter</taxon>
    </lineage>
</organism>
<evidence type="ECO:0000313" key="3">
    <source>
        <dbReference type="Proteomes" id="UP000766570"/>
    </source>
</evidence>
<comment type="caution">
    <text evidence="2">The sequence shown here is derived from an EMBL/GenBank/DDBJ whole genome shotgun (WGS) entry which is preliminary data.</text>
</comment>